<reference evidence="2" key="1">
    <citation type="submission" date="2021-02" db="EMBL/GenBank/DDBJ databases">
        <title>Natronogracilivirga saccharolytica gen. nov. sp. nov. a new anaerobic, haloalkiliphilic carbohydrate-fermenting bacterium from soda lake and proposing of Cyclonatronumiaceae fam. nov. in the phylum Balneolaeota.</title>
        <authorList>
            <person name="Zhilina T.N."/>
            <person name="Sorokin D.Y."/>
            <person name="Zavarzina D.G."/>
            <person name="Toshchakov S.V."/>
            <person name="Kublanov I.V."/>
        </authorList>
    </citation>
    <scope>NUCLEOTIDE SEQUENCE</scope>
    <source>
        <strain evidence="2">Z-1702</strain>
    </source>
</reference>
<gene>
    <name evidence="2" type="ORF">NATSA_11955</name>
</gene>
<organism evidence="2 3">
    <name type="scientific">Natronogracilivirga saccharolytica</name>
    <dbReference type="NCBI Taxonomy" id="2812953"/>
    <lineage>
        <taxon>Bacteria</taxon>
        <taxon>Pseudomonadati</taxon>
        <taxon>Balneolota</taxon>
        <taxon>Balneolia</taxon>
        <taxon>Balneolales</taxon>
        <taxon>Cyclonatronaceae</taxon>
        <taxon>Natronogracilivirga</taxon>
    </lineage>
</organism>
<proteinExistence type="predicted"/>
<protein>
    <submittedName>
        <fullName evidence="2">Uncharacterized protein</fullName>
    </submittedName>
</protein>
<dbReference type="AlphaFoldDB" id="A0A8J7UW92"/>
<dbReference type="Proteomes" id="UP000673975">
    <property type="component" value="Unassembled WGS sequence"/>
</dbReference>
<evidence type="ECO:0000256" key="1">
    <source>
        <dbReference type="SAM" id="MobiDB-lite"/>
    </source>
</evidence>
<name>A0A8J7UW92_9BACT</name>
<dbReference type="EMBL" id="JAFIDN010000010">
    <property type="protein sequence ID" value="MBP3193382.1"/>
    <property type="molecule type" value="Genomic_DNA"/>
</dbReference>
<feature type="region of interest" description="Disordered" evidence="1">
    <location>
        <begin position="1"/>
        <end position="24"/>
    </location>
</feature>
<accession>A0A8J7UW92</accession>
<sequence length="52" mass="6034">MSGKNRPNPASYFDKLPYHSDTPEMKKEPFDEFIESIKQAYKIRVGELNASQ</sequence>
<keyword evidence="3" id="KW-1185">Reference proteome</keyword>
<dbReference type="RefSeq" id="WP_210512929.1">
    <property type="nucleotide sequence ID" value="NZ_JAFIDN010000010.1"/>
</dbReference>
<evidence type="ECO:0000313" key="2">
    <source>
        <dbReference type="EMBL" id="MBP3193382.1"/>
    </source>
</evidence>
<evidence type="ECO:0000313" key="3">
    <source>
        <dbReference type="Proteomes" id="UP000673975"/>
    </source>
</evidence>
<comment type="caution">
    <text evidence="2">The sequence shown here is derived from an EMBL/GenBank/DDBJ whole genome shotgun (WGS) entry which is preliminary data.</text>
</comment>